<dbReference type="GO" id="GO:0102559">
    <property type="term" value="F:peptide chain release factor N(5)-glutamine methyltransferase activity"/>
    <property type="evidence" value="ECO:0007669"/>
    <property type="project" value="UniProtKB-EC"/>
</dbReference>
<reference evidence="8 9" key="1">
    <citation type="submission" date="2013-09" db="EMBL/GenBank/DDBJ databases">
        <title>Genome sequencing of Arenimonas oryziterrae.</title>
        <authorList>
            <person name="Chen F."/>
            <person name="Wang G."/>
        </authorList>
    </citation>
    <scope>NUCLEOTIDE SEQUENCE [LARGE SCALE GENOMIC DNA]</scope>
    <source>
        <strain evidence="8 9">YC6267</strain>
    </source>
</reference>
<dbReference type="OrthoDB" id="9800643at2"/>
<comment type="caution">
    <text evidence="8">The sequence shown here is derived from an EMBL/GenBank/DDBJ whole genome shotgun (WGS) entry which is preliminary data.</text>
</comment>
<dbReference type="Pfam" id="PF17827">
    <property type="entry name" value="PrmC_N"/>
    <property type="match status" value="1"/>
</dbReference>
<keyword evidence="1 5" id="KW-0489">Methyltransferase</keyword>
<dbReference type="STRING" id="1121015.GCA_000420545_00567"/>
<comment type="catalytic activity">
    <reaction evidence="4 5">
        <text>L-glutaminyl-[peptide chain release factor] + S-adenosyl-L-methionine = N(5)-methyl-L-glutaminyl-[peptide chain release factor] + S-adenosyl-L-homocysteine + H(+)</text>
        <dbReference type="Rhea" id="RHEA:42896"/>
        <dbReference type="Rhea" id="RHEA-COMP:10271"/>
        <dbReference type="Rhea" id="RHEA-COMP:10272"/>
        <dbReference type="ChEBI" id="CHEBI:15378"/>
        <dbReference type="ChEBI" id="CHEBI:30011"/>
        <dbReference type="ChEBI" id="CHEBI:57856"/>
        <dbReference type="ChEBI" id="CHEBI:59789"/>
        <dbReference type="ChEBI" id="CHEBI:61891"/>
        <dbReference type="EC" id="2.1.1.297"/>
    </reaction>
</comment>
<dbReference type="FunFam" id="3.40.50.150:FF:000053">
    <property type="entry name" value="Release factor glutamine methyltransferase"/>
    <property type="match status" value="1"/>
</dbReference>
<dbReference type="NCBIfam" id="TIGR03534">
    <property type="entry name" value="RF_mod_PrmC"/>
    <property type="match status" value="1"/>
</dbReference>
<feature type="binding site" evidence="5">
    <location>
        <position position="169"/>
    </location>
    <ligand>
        <name>S-adenosyl-L-methionine</name>
        <dbReference type="ChEBI" id="CHEBI:59789"/>
    </ligand>
</feature>
<dbReference type="PROSITE" id="PS00092">
    <property type="entry name" value="N6_MTASE"/>
    <property type="match status" value="1"/>
</dbReference>
<dbReference type="InterPro" id="IPR002052">
    <property type="entry name" value="DNA_methylase_N6_adenine_CS"/>
</dbReference>
<dbReference type="GO" id="GO:0003676">
    <property type="term" value="F:nucleic acid binding"/>
    <property type="evidence" value="ECO:0007669"/>
    <property type="project" value="InterPro"/>
</dbReference>
<dbReference type="HAMAP" id="MF_02126">
    <property type="entry name" value="RF_methyltr_PrmC"/>
    <property type="match status" value="1"/>
</dbReference>
<dbReference type="NCBIfam" id="TIGR00536">
    <property type="entry name" value="hemK_fam"/>
    <property type="match status" value="1"/>
</dbReference>
<evidence type="ECO:0000313" key="9">
    <source>
        <dbReference type="Proteomes" id="UP000029385"/>
    </source>
</evidence>
<evidence type="ECO:0000259" key="7">
    <source>
        <dbReference type="Pfam" id="PF17827"/>
    </source>
</evidence>
<accession>A0A091BG62</accession>
<feature type="domain" description="Release factor glutamine methyltransferase N-terminal" evidence="7">
    <location>
        <begin position="6"/>
        <end position="73"/>
    </location>
</feature>
<comment type="similarity">
    <text evidence="5">Belongs to the protein N5-glutamine methyltransferase family. PrmC subfamily.</text>
</comment>
<dbReference type="AlphaFoldDB" id="A0A091BG62"/>
<proteinExistence type="inferred from homology"/>
<evidence type="ECO:0000313" key="8">
    <source>
        <dbReference type="EMBL" id="KFN43355.1"/>
    </source>
</evidence>
<dbReference type="InterPro" id="IPR040758">
    <property type="entry name" value="PrmC_N"/>
</dbReference>
<dbReference type="InterPro" id="IPR019874">
    <property type="entry name" value="RF_methyltr_PrmC"/>
</dbReference>
<dbReference type="Proteomes" id="UP000029385">
    <property type="component" value="Unassembled WGS sequence"/>
</dbReference>
<dbReference type="EC" id="2.1.1.297" evidence="5"/>
<feature type="binding site" evidence="5">
    <location>
        <position position="141"/>
    </location>
    <ligand>
        <name>S-adenosyl-L-methionine</name>
        <dbReference type="ChEBI" id="CHEBI:59789"/>
    </ligand>
</feature>
<dbReference type="InterPro" id="IPR050320">
    <property type="entry name" value="N5-glutamine_MTase"/>
</dbReference>
<dbReference type="eggNOG" id="COG2890">
    <property type="taxonomic scope" value="Bacteria"/>
</dbReference>
<dbReference type="GO" id="GO:0032259">
    <property type="term" value="P:methylation"/>
    <property type="evidence" value="ECO:0007669"/>
    <property type="project" value="UniProtKB-KW"/>
</dbReference>
<dbReference type="PANTHER" id="PTHR18895">
    <property type="entry name" value="HEMK METHYLTRANSFERASE"/>
    <property type="match status" value="1"/>
</dbReference>
<dbReference type="InterPro" id="IPR007848">
    <property type="entry name" value="Small_mtfrase_dom"/>
</dbReference>
<dbReference type="PANTHER" id="PTHR18895:SF74">
    <property type="entry name" value="MTRF1L RELEASE FACTOR GLUTAMINE METHYLTRANSFERASE"/>
    <property type="match status" value="1"/>
</dbReference>
<name>A0A091BG62_9GAMM</name>
<keyword evidence="2 5" id="KW-0808">Transferase</keyword>
<organism evidence="8 9">
    <name type="scientific">Arenimonas oryziterrae DSM 21050 = YC6267</name>
    <dbReference type="NCBI Taxonomy" id="1121015"/>
    <lineage>
        <taxon>Bacteria</taxon>
        <taxon>Pseudomonadati</taxon>
        <taxon>Pseudomonadota</taxon>
        <taxon>Gammaproteobacteria</taxon>
        <taxon>Lysobacterales</taxon>
        <taxon>Lysobacteraceae</taxon>
        <taxon>Arenimonas</taxon>
    </lineage>
</organism>
<keyword evidence="9" id="KW-1185">Reference proteome</keyword>
<protein>
    <recommendedName>
        <fullName evidence="5">Release factor glutamine methyltransferase</fullName>
        <shortName evidence="5">RF MTase</shortName>
        <ecNumber evidence="5">2.1.1.297</ecNumber>
    </recommendedName>
    <alternativeName>
        <fullName evidence="5">N5-glutamine methyltransferase PrmC</fullName>
    </alternativeName>
    <alternativeName>
        <fullName evidence="5">Protein-(glutamine-N5) MTase PrmC</fullName>
    </alternativeName>
    <alternativeName>
        <fullName evidence="5">Protein-glutamine N-methyltransferase PrmC</fullName>
    </alternativeName>
</protein>
<dbReference type="Gene3D" id="3.40.50.150">
    <property type="entry name" value="Vaccinia Virus protein VP39"/>
    <property type="match status" value="1"/>
</dbReference>
<dbReference type="EMBL" id="AVCI01000005">
    <property type="protein sequence ID" value="KFN43355.1"/>
    <property type="molecule type" value="Genomic_DNA"/>
</dbReference>
<feature type="domain" description="Methyltransferase small" evidence="6">
    <location>
        <begin position="101"/>
        <end position="197"/>
    </location>
</feature>
<dbReference type="InterPro" id="IPR029063">
    <property type="entry name" value="SAM-dependent_MTases_sf"/>
</dbReference>
<dbReference type="Pfam" id="PF05175">
    <property type="entry name" value="MTS"/>
    <property type="match status" value="1"/>
</dbReference>
<evidence type="ECO:0000256" key="4">
    <source>
        <dbReference type="ARBA" id="ARBA00048391"/>
    </source>
</evidence>
<feature type="binding site" evidence="5">
    <location>
        <begin position="118"/>
        <end position="122"/>
    </location>
    <ligand>
        <name>S-adenosyl-L-methionine</name>
        <dbReference type="ChEBI" id="CHEBI:59789"/>
    </ligand>
</feature>
<dbReference type="RefSeq" id="WP_022968222.1">
    <property type="nucleotide sequence ID" value="NZ_ATVD01000001.1"/>
</dbReference>
<keyword evidence="3 5" id="KW-0949">S-adenosyl-L-methionine</keyword>
<feature type="binding site" evidence="5">
    <location>
        <position position="184"/>
    </location>
    <ligand>
        <name>S-adenosyl-L-methionine</name>
        <dbReference type="ChEBI" id="CHEBI:59789"/>
    </ligand>
</feature>
<sequence length="277" mass="29869">MGTVAQALREAGAALAGDDARREAELLLCQALGCTRGWLFAYADDPLPTVAAQRFRALVERRQRGEPVAQIVGSRWFWSLELAVTADTLIPRPETETLVELALARLPEHDDARVLDLGTGTGAIALAIASDRPGVRVTAVDASTGALAVAVMNASRLGLPRVRFLLSDWFAGLAGERFEMIVSNPPYIADDDPHLAIGDLRFEPRSALASGSDGLDAIRKIVAQAPAHLEPGGWLIVEHGWTQGEAVRALFKQAGFESVKSDFDLEDRERVTLGRRA</sequence>
<evidence type="ECO:0000256" key="2">
    <source>
        <dbReference type="ARBA" id="ARBA00022679"/>
    </source>
</evidence>
<evidence type="ECO:0000256" key="3">
    <source>
        <dbReference type="ARBA" id="ARBA00022691"/>
    </source>
</evidence>
<dbReference type="Gene3D" id="1.10.8.10">
    <property type="entry name" value="DNA helicase RuvA subunit, C-terminal domain"/>
    <property type="match status" value="1"/>
</dbReference>
<dbReference type="SUPFAM" id="SSF53335">
    <property type="entry name" value="S-adenosyl-L-methionine-dependent methyltransferases"/>
    <property type="match status" value="1"/>
</dbReference>
<dbReference type="CDD" id="cd02440">
    <property type="entry name" value="AdoMet_MTases"/>
    <property type="match status" value="1"/>
</dbReference>
<evidence type="ECO:0000256" key="1">
    <source>
        <dbReference type="ARBA" id="ARBA00022603"/>
    </source>
</evidence>
<gene>
    <name evidence="5" type="primary">prmC</name>
    <name evidence="8" type="ORF">N789_08760</name>
</gene>
<evidence type="ECO:0000256" key="5">
    <source>
        <dbReference type="HAMAP-Rule" id="MF_02126"/>
    </source>
</evidence>
<dbReference type="PATRIC" id="fig|1121015.4.peg.1243"/>
<dbReference type="InterPro" id="IPR004556">
    <property type="entry name" value="HemK-like"/>
</dbReference>
<evidence type="ECO:0000259" key="6">
    <source>
        <dbReference type="Pfam" id="PF05175"/>
    </source>
</evidence>
<feature type="binding site" evidence="5">
    <location>
        <begin position="184"/>
        <end position="187"/>
    </location>
    <ligand>
        <name>substrate</name>
    </ligand>
</feature>
<comment type="function">
    <text evidence="5">Methylates the class 1 translation termination release factors RF1/PrfA and RF2/PrfB on the glutamine residue of the universally conserved GGQ motif.</text>
</comment>